<proteinExistence type="predicted"/>
<organism evidence="1 2">
    <name type="scientific">Candidatus Kutchimonas denitrificans</name>
    <dbReference type="NCBI Taxonomy" id="3056748"/>
    <lineage>
        <taxon>Bacteria</taxon>
        <taxon>Pseudomonadati</taxon>
        <taxon>Gemmatimonadota</taxon>
        <taxon>Gemmatimonadia</taxon>
        <taxon>Candidatus Palauibacterales</taxon>
        <taxon>Candidatus Palauibacteraceae</taxon>
        <taxon>Candidatus Kutchimonas</taxon>
    </lineage>
</organism>
<evidence type="ECO:0000313" key="1">
    <source>
        <dbReference type="EMBL" id="NIR75935.1"/>
    </source>
</evidence>
<accession>A0AAE4Z8T8</accession>
<reference evidence="1 2" key="1">
    <citation type="submission" date="2020-01" db="EMBL/GenBank/DDBJ databases">
        <title>Genomes assembled from Gulf of Kutch pelagic sediment metagenomes.</title>
        <authorList>
            <person name="Chandrashekar M."/>
            <person name="Mahajan M.S."/>
            <person name="Dave K.J."/>
            <person name="Vatsa P."/>
            <person name="Nathani N.M."/>
        </authorList>
    </citation>
    <scope>NUCLEOTIDE SEQUENCE [LARGE SCALE GENOMIC DNA]</scope>
    <source>
        <strain evidence="1">KS3-K002</strain>
    </source>
</reference>
<name>A0AAE4Z8T8_9BACT</name>
<feature type="non-terminal residue" evidence="1">
    <location>
        <position position="65"/>
    </location>
</feature>
<dbReference type="EMBL" id="JAACAK010000108">
    <property type="protein sequence ID" value="NIR75935.1"/>
    <property type="molecule type" value="Genomic_DNA"/>
</dbReference>
<gene>
    <name evidence="1" type="ORF">GWO12_12635</name>
</gene>
<sequence>MFELKPLHADSIPAALEKAMRYRLLNEPWQAASICEDILALEPENQEALVTFLLALTDQFGRERG</sequence>
<evidence type="ECO:0008006" key="3">
    <source>
        <dbReference type="Google" id="ProtNLM"/>
    </source>
</evidence>
<dbReference type="Proteomes" id="UP000702544">
    <property type="component" value="Unassembled WGS sequence"/>
</dbReference>
<evidence type="ECO:0000313" key="2">
    <source>
        <dbReference type="Proteomes" id="UP000702544"/>
    </source>
</evidence>
<protein>
    <recommendedName>
        <fullName evidence="3">Tetratricopeptide repeat protein</fullName>
    </recommendedName>
</protein>
<comment type="caution">
    <text evidence="1">The sequence shown here is derived from an EMBL/GenBank/DDBJ whole genome shotgun (WGS) entry which is preliminary data.</text>
</comment>
<dbReference type="AlphaFoldDB" id="A0AAE4Z8T8"/>